<dbReference type="AlphaFoldDB" id="A0A1G6P8I5"/>
<feature type="domain" description="HTH luxR-type" evidence="6">
    <location>
        <begin position="147"/>
        <end position="212"/>
    </location>
</feature>
<feature type="domain" description="Response regulatory" evidence="7">
    <location>
        <begin position="3"/>
        <end position="120"/>
    </location>
</feature>
<sequence>MTRVLVVDDQELVRAGLASLLRTAPDITHVSEVSDGEAAVEAVRRERWDVVLMDIRLPGMSGIAATEAILREVPDPPHVIVLTTFDVDEYVYAALRAGASGFLLKDTSPRRLVEAVGTVTRGEMLFAPAVTRRLVEAYTRQPSSAVEPEALSELTTREREVLRLVGLGIDNEAIARQLYVTEGTVKTHLHRIMGKLSLNSRAQAVVMAYESGLVVPGQAR</sequence>
<dbReference type="PROSITE" id="PS50043">
    <property type="entry name" value="HTH_LUXR_2"/>
    <property type="match status" value="1"/>
</dbReference>
<feature type="modified residue" description="4-aspartylphosphate" evidence="5">
    <location>
        <position position="54"/>
    </location>
</feature>
<dbReference type="InterPro" id="IPR058245">
    <property type="entry name" value="NreC/VraR/RcsB-like_REC"/>
</dbReference>
<dbReference type="SMART" id="SM00421">
    <property type="entry name" value="HTH_LUXR"/>
    <property type="match status" value="1"/>
</dbReference>
<proteinExistence type="predicted"/>
<dbReference type="InterPro" id="IPR000792">
    <property type="entry name" value="Tscrpt_reg_LuxR_C"/>
</dbReference>
<dbReference type="PRINTS" id="PR00038">
    <property type="entry name" value="HTHLUXR"/>
</dbReference>
<protein>
    <submittedName>
        <fullName evidence="8">Two component transcriptional regulator, LuxR family</fullName>
    </submittedName>
</protein>
<dbReference type="Pfam" id="PF00072">
    <property type="entry name" value="Response_reg"/>
    <property type="match status" value="1"/>
</dbReference>
<keyword evidence="3" id="KW-0238">DNA-binding</keyword>
<dbReference type="PROSITE" id="PS00622">
    <property type="entry name" value="HTH_LUXR_1"/>
    <property type="match status" value="1"/>
</dbReference>
<keyword evidence="2" id="KW-0805">Transcription regulation</keyword>
<evidence type="ECO:0000256" key="2">
    <source>
        <dbReference type="ARBA" id="ARBA00023015"/>
    </source>
</evidence>
<dbReference type="PANTHER" id="PTHR43214:SF24">
    <property type="entry name" value="TRANSCRIPTIONAL REGULATORY PROTEIN NARL-RELATED"/>
    <property type="match status" value="1"/>
</dbReference>
<evidence type="ECO:0000313" key="9">
    <source>
        <dbReference type="Proteomes" id="UP000182100"/>
    </source>
</evidence>
<keyword evidence="4" id="KW-0804">Transcription</keyword>
<dbReference type="PANTHER" id="PTHR43214">
    <property type="entry name" value="TWO-COMPONENT RESPONSE REGULATOR"/>
    <property type="match status" value="1"/>
</dbReference>
<dbReference type="SMART" id="SM00448">
    <property type="entry name" value="REC"/>
    <property type="match status" value="1"/>
</dbReference>
<evidence type="ECO:0000259" key="6">
    <source>
        <dbReference type="PROSITE" id="PS50043"/>
    </source>
</evidence>
<dbReference type="InterPro" id="IPR011006">
    <property type="entry name" value="CheY-like_superfamily"/>
</dbReference>
<gene>
    <name evidence="8" type="ORF">SAMN05216505_103445</name>
</gene>
<dbReference type="GO" id="GO:0000160">
    <property type="term" value="P:phosphorelay signal transduction system"/>
    <property type="evidence" value="ECO:0007669"/>
    <property type="project" value="InterPro"/>
</dbReference>
<evidence type="ECO:0000256" key="3">
    <source>
        <dbReference type="ARBA" id="ARBA00023125"/>
    </source>
</evidence>
<dbReference type="Pfam" id="PF00196">
    <property type="entry name" value="GerE"/>
    <property type="match status" value="1"/>
</dbReference>
<dbReference type="GO" id="GO:0006355">
    <property type="term" value="P:regulation of DNA-templated transcription"/>
    <property type="evidence" value="ECO:0007669"/>
    <property type="project" value="InterPro"/>
</dbReference>
<evidence type="ECO:0000256" key="4">
    <source>
        <dbReference type="ARBA" id="ARBA00023163"/>
    </source>
</evidence>
<dbReference type="CDD" id="cd17535">
    <property type="entry name" value="REC_NarL-like"/>
    <property type="match status" value="1"/>
</dbReference>
<evidence type="ECO:0000256" key="1">
    <source>
        <dbReference type="ARBA" id="ARBA00022553"/>
    </source>
</evidence>
<dbReference type="RefSeq" id="WP_055570320.1">
    <property type="nucleotide sequence ID" value="NZ_FMZK01000003.1"/>
</dbReference>
<dbReference type="InterPro" id="IPR016032">
    <property type="entry name" value="Sig_transdc_resp-reg_C-effctor"/>
</dbReference>
<dbReference type="InterPro" id="IPR001789">
    <property type="entry name" value="Sig_transdc_resp-reg_receiver"/>
</dbReference>
<evidence type="ECO:0000259" key="7">
    <source>
        <dbReference type="PROSITE" id="PS50110"/>
    </source>
</evidence>
<keyword evidence="1 5" id="KW-0597">Phosphoprotein</keyword>
<dbReference type="Proteomes" id="UP000182100">
    <property type="component" value="Unassembled WGS sequence"/>
</dbReference>
<dbReference type="STRING" id="67344.SAMN05216505_103445"/>
<dbReference type="Gene3D" id="3.40.50.2300">
    <property type="match status" value="1"/>
</dbReference>
<dbReference type="EMBL" id="FMZK01000003">
    <property type="protein sequence ID" value="SDC75796.1"/>
    <property type="molecule type" value="Genomic_DNA"/>
</dbReference>
<evidence type="ECO:0000256" key="5">
    <source>
        <dbReference type="PROSITE-ProRule" id="PRU00169"/>
    </source>
</evidence>
<keyword evidence="9" id="KW-1185">Reference proteome</keyword>
<accession>A0A1G6P8I5</accession>
<dbReference type="SUPFAM" id="SSF52172">
    <property type="entry name" value="CheY-like"/>
    <property type="match status" value="1"/>
</dbReference>
<dbReference type="InterPro" id="IPR039420">
    <property type="entry name" value="WalR-like"/>
</dbReference>
<dbReference type="PROSITE" id="PS50110">
    <property type="entry name" value="RESPONSE_REGULATORY"/>
    <property type="match status" value="1"/>
</dbReference>
<reference evidence="9" key="1">
    <citation type="submission" date="2016-10" db="EMBL/GenBank/DDBJ databases">
        <authorList>
            <person name="Varghese N."/>
            <person name="Submissions S."/>
        </authorList>
    </citation>
    <scope>NUCLEOTIDE SEQUENCE [LARGE SCALE GENOMIC DNA]</scope>
    <source>
        <strain evidence="9">CGMCC 4.3504</strain>
    </source>
</reference>
<organism evidence="8 9">
    <name type="scientific">Streptomyces prasinopilosus</name>
    <dbReference type="NCBI Taxonomy" id="67344"/>
    <lineage>
        <taxon>Bacteria</taxon>
        <taxon>Bacillati</taxon>
        <taxon>Actinomycetota</taxon>
        <taxon>Actinomycetes</taxon>
        <taxon>Kitasatosporales</taxon>
        <taxon>Streptomycetaceae</taxon>
        <taxon>Streptomyces</taxon>
    </lineage>
</organism>
<dbReference type="GO" id="GO:0003677">
    <property type="term" value="F:DNA binding"/>
    <property type="evidence" value="ECO:0007669"/>
    <property type="project" value="UniProtKB-KW"/>
</dbReference>
<dbReference type="SUPFAM" id="SSF46894">
    <property type="entry name" value="C-terminal effector domain of the bipartite response regulators"/>
    <property type="match status" value="1"/>
</dbReference>
<dbReference type="CDD" id="cd06170">
    <property type="entry name" value="LuxR_C_like"/>
    <property type="match status" value="1"/>
</dbReference>
<evidence type="ECO:0000313" key="8">
    <source>
        <dbReference type="EMBL" id="SDC75796.1"/>
    </source>
</evidence>
<name>A0A1G6P8I5_9ACTN</name>